<dbReference type="RefSeq" id="WP_117670725.1">
    <property type="nucleotide sequence ID" value="NZ_CABOGR010000003.1"/>
</dbReference>
<dbReference type="Proteomes" id="UP000260862">
    <property type="component" value="Unassembled WGS sequence"/>
</dbReference>
<dbReference type="AlphaFoldDB" id="A0A3E4N6J2"/>
<evidence type="ECO:0000313" key="2">
    <source>
        <dbReference type="Proteomes" id="UP000260862"/>
    </source>
</evidence>
<dbReference type="InterPro" id="IPR015082">
    <property type="entry name" value="DUF1896"/>
</dbReference>
<dbReference type="Pfam" id="PF08989">
    <property type="entry name" value="DUF1896"/>
    <property type="match status" value="1"/>
</dbReference>
<gene>
    <name evidence="1" type="ORF">DXD04_03020</name>
</gene>
<organism evidence="1 2">
    <name type="scientific">Phocaeicola plebeius</name>
    <dbReference type="NCBI Taxonomy" id="310297"/>
    <lineage>
        <taxon>Bacteria</taxon>
        <taxon>Pseudomonadati</taxon>
        <taxon>Bacteroidota</taxon>
        <taxon>Bacteroidia</taxon>
        <taxon>Bacteroidales</taxon>
        <taxon>Bacteroidaceae</taxon>
        <taxon>Phocaeicola</taxon>
    </lineage>
</organism>
<name>A0A3E4N6J2_9BACT</name>
<proteinExistence type="predicted"/>
<dbReference type="Gene3D" id="1.10.8.340">
    <property type="entry name" value="PG0816-like"/>
    <property type="match status" value="1"/>
</dbReference>
<accession>A0A3E4N6J2</accession>
<protein>
    <submittedName>
        <fullName evidence="1">DUF1896 domain-containing protein</fullName>
    </submittedName>
</protein>
<reference evidence="1 2" key="1">
    <citation type="submission" date="2018-08" db="EMBL/GenBank/DDBJ databases">
        <title>A genome reference for cultivated species of the human gut microbiota.</title>
        <authorList>
            <person name="Zou Y."/>
            <person name="Xue W."/>
            <person name="Luo G."/>
        </authorList>
    </citation>
    <scope>NUCLEOTIDE SEQUENCE [LARGE SCALE GENOMIC DNA]</scope>
    <source>
        <strain evidence="1 2">TF10-3AC</strain>
    </source>
</reference>
<dbReference type="InterPro" id="IPR036297">
    <property type="entry name" value="PG0816-like_sf"/>
</dbReference>
<sequence length="150" mass="17085">MKTNEKRELSYFQSLLGKYISEHHPELSNDKAFLSSRADEALNVYANAITIGLSDLEAEEAANEVLYNGLHFSKYDTIVEVLWNEFAENIPQSLAERLAAILLGNTAIQKTFAKYKLDDDFDGKPEYDELYTELTGCIQIIIERNELPVF</sequence>
<dbReference type="Gene3D" id="1.10.8.330">
    <property type="entry name" value="PG0816-like"/>
    <property type="match status" value="1"/>
</dbReference>
<dbReference type="EMBL" id="QSQT01000003">
    <property type="protein sequence ID" value="RGK57812.1"/>
    <property type="molecule type" value="Genomic_DNA"/>
</dbReference>
<comment type="caution">
    <text evidence="1">The sequence shown here is derived from an EMBL/GenBank/DDBJ whole genome shotgun (WGS) entry which is preliminary data.</text>
</comment>
<dbReference type="SUPFAM" id="SSF140753">
    <property type="entry name" value="PG0816-like"/>
    <property type="match status" value="1"/>
</dbReference>
<evidence type="ECO:0000313" key="1">
    <source>
        <dbReference type="EMBL" id="RGK57812.1"/>
    </source>
</evidence>
<keyword evidence="2" id="KW-1185">Reference proteome</keyword>